<evidence type="ECO:0000256" key="6">
    <source>
        <dbReference type="ARBA" id="ARBA00022723"/>
    </source>
</evidence>
<evidence type="ECO:0000256" key="1">
    <source>
        <dbReference type="ARBA" id="ARBA00001033"/>
    </source>
</evidence>
<dbReference type="PRINTS" id="PR01959">
    <property type="entry name" value="SBIMPHPHTASE"/>
</dbReference>
<dbReference type="InterPro" id="IPR020550">
    <property type="entry name" value="Inositol_monophosphatase_CS"/>
</dbReference>
<evidence type="ECO:0000256" key="4">
    <source>
        <dbReference type="ARBA" id="ARBA00013106"/>
    </source>
</evidence>
<gene>
    <name evidence="11" type="ORF">ROR02_16310</name>
</gene>
<dbReference type="PANTHER" id="PTHR20854">
    <property type="entry name" value="INOSITOL MONOPHOSPHATASE"/>
    <property type="match status" value="1"/>
</dbReference>
<proteinExistence type="inferred from homology"/>
<dbReference type="PANTHER" id="PTHR20854:SF4">
    <property type="entry name" value="INOSITOL-1-MONOPHOSPHATASE-RELATED"/>
    <property type="match status" value="1"/>
</dbReference>
<dbReference type="InterPro" id="IPR020583">
    <property type="entry name" value="Inositol_monoP_metal-BS"/>
</dbReference>
<dbReference type="Gene3D" id="3.40.190.80">
    <property type="match status" value="1"/>
</dbReference>
<accession>A0A512H7Y3</accession>
<feature type="binding site" evidence="9">
    <location>
        <position position="90"/>
    </location>
    <ligand>
        <name>Mg(2+)</name>
        <dbReference type="ChEBI" id="CHEBI:18420"/>
        <label>2</label>
    </ligand>
</feature>
<keyword evidence="8 9" id="KW-0460">Magnesium</keyword>
<dbReference type="InterPro" id="IPR000760">
    <property type="entry name" value="Inositol_monophosphatase-like"/>
</dbReference>
<dbReference type="OrthoDB" id="9785695at2"/>
<comment type="caution">
    <text evidence="11">The sequence shown here is derived from an EMBL/GenBank/DDBJ whole genome shotgun (WGS) entry which is preliminary data.</text>
</comment>
<dbReference type="CDD" id="cd01639">
    <property type="entry name" value="IMPase"/>
    <property type="match status" value="1"/>
</dbReference>
<evidence type="ECO:0000256" key="8">
    <source>
        <dbReference type="ARBA" id="ARBA00022842"/>
    </source>
</evidence>
<feature type="binding site" evidence="9">
    <location>
        <position position="215"/>
    </location>
    <ligand>
        <name>Mg(2+)</name>
        <dbReference type="ChEBI" id="CHEBI:18420"/>
        <label>1</label>
        <note>catalytic</note>
    </ligand>
</feature>
<dbReference type="GO" id="GO:0006020">
    <property type="term" value="P:inositol metabolic process"/>
    <property type="evidence" value="ECO:0007669"/>
    <property type="project" value="TreeGrafter"/>
</dbReference>
<dbReference type="GO" id="GO:0008934">
    <property type="term" value="F:inositol monophosphate 1-phosphatase activity"/>
    <property type="evidence" value="ECO:0007669"/>
    <property type="project" value="InterPro"/>
</dbReference>
<feature type="binding site" evidence="9">
    <location>
        <position position="87"/>
    </location>
    <ligand>
        <name>Mg(2+)</name>
        <dbReference type="ChEBI" id="CHEBI:18420"/>
        <label>1</label>
        <note>catalytic</note>
    </ligand>
</feature>
<dbReference type="GO" id="GO:0007165">
    <property type="term" value="P:signal transduction"/>
    <property type="evidence" value="ECO:0007669"/>
    <property type="project" value="TreeGrafter"/>
</dbReference>
<sequence length="285" mass="30060">MALRSANLNVMVNAAQKAARGLLRDFGELEHLQVSRKGPSDFVSAADLRAEQILRQELKRARPGFSFLMEESGAETGSDPSRRWIVDPLDGTTNFLHGIPNFAISIGLEEAGEITAAVVYAPVLNEMYTAEKGGGAFLNDRRLRVAARTELSDALFATGIPFQGRPGHLTFLNRLARVMARTSGVRRFGAASLDLAAVAAGRFDGFWEEGLQPWDCAAGILLVKEAGGYVSTVEGAGNPVHSGSVLAANPALHPQLVQLIALEPAVAPAEAAPAEAAPGEAPPAS</sequence>
<evidence type="ECO:0000313" key="11">
    <source>
        <dbReference type="EMBL" id="GEO81500.1"/>
    </source>
</evidence>
<comment type="cofactor">
    <cofactor evidence="2 9 10">
        <name>Mg(2+)</name>
        <dbReference type="ChEBI" id="CHEBI:18420"/>
    </cofactor>
</comment>
<dbReference type="Proteomes" id="UP000321567">
    <property type="component" value="Unassembled WGS sequence"/>
</dbReference>
<reference evidence="11 12" key="1">
    <citation type="submission" date="2019-07" db="EMBL/GenBank/DDBJ databases">
        <title>Whole genome shotgun sequence of Rhodospirillum oryzae NBRC 107573.</title>
        <authorList>
            <person name="Hosoyama A."/>
            <person name="Uohara A."/>
            <person name="Ohji S."/>
            <person name="Ichikawa N."/>
        </authorList>
    </citation>
    <scope>NUCLEOTIDE SEQUENCE [LARGE SCALE GENOMIC DNA]</scope>
    <source>
        <strain evidence="11 12">NBRC 107573</strain>
    </source>
</reference>
<evidence type="ECO:0000256" key="10">
    <source>
        <dbReference type="RuleBase" id="RU364068"/>
    </source>
</evidence>
<evidence type="ECO:0000256" key="2">
    <source>
        <dbReference type="ARBA" id="ARBA00001946"/>
    </source>
</evidence>
<dbReference type="InterPro" id="IPR033942">
    <property type="entry name" value="IMPase"/>
</dbReference>
<evidence type="ECO:0000256" key="3">
    <source>
        <dbReference type="ARBA" id="ARBA00009759"/>
    </source>
</evidence>
<keyword evidence="7 10" id="KW-0378">Hydrolase</keyword>
<keyword evidence="6 9" id="KW-0479">Metal-binding</keyword>
<dbReference type="EMBL" id="BJZO01000038">
    <property type="protein sequence ID" value="GEO81500.1"/>
    <property type="molecule type" value="Genomic_DNA"/>
</dbReference>
<protein>
    <recommendedName>
        <fullName evidence="5 10">Inositol-1-monophosphatase</fullName>
        <ecNumber evidence="4 10">3.1.3.25</ecNumber>
    </recommendedName>
</protein>
<comment type="catalytic activity">
    <reaction evidence="1 10">
        <text>a myo-inositol phosphate + H2O = myo-inositol + phosphate</text>
        <dbReference type="Rhea" id="RHEA:24056"/>
        <dbReference type="ChEBI" id="CHEBI:15377"/>
        <dbReference type="ChEBI" id="CHEBI:17268"/>
        <dbReference type="ChEBI" id="CHEBI:43474"/>
        <dbReference type="ChEBI" id="CHEBI:84139"/>
        <dbReference type="EC" id="3.1.3.25"/>
    </reaction>
</comment>
<dbReference type="RefSeq" id="WP_147163534.1">
    <property type="nucleotide sequence ID" value="NZ_BJZO01000038.1"/>
</dbReference>
<feature type="binding site" evidence="9">
    <location>
        <position position="70"/>
    </location>
    <ligand>
        <name>Mg(2+)</name>
        <dbReference type="ChEBI" id="CHEBI:18420"/>
        <label>1</label>
        <note>catalytic</note>
    </ligand>
</feature>
<name>A0A512H7Y3_9PROT</name>
<dbReference type="AlphaFoldDB" id="A0A512H7Y3"/>
<dbReference type="PROSITE" id="PS00629">
    <property type="entry name" value="IMP_1"/>
    <property type="match status" value="1"/>
</dbReference>
<organism evidence="11 12">
    <name type="scientific">Pararhodospirillum oryzae</name>
    <dbReference type="NCBI Taxonomy" id="478448"/>
    <lineage>
        <taxon>Bacteria</taxon>
        <taxon>Pseudomonadati</taxon>
        <taxon>Pseudomonadota</taxon>
        <taxon>Alphaproteobacteria</taxon>
        <taxon>Rhodospirillales</taxon>
        <taxon>Rhodospirillaceae</taxon>
        <taxon>Pararhodospirillum</taxon>
    </lineage>
</organism>
<evidence type="ECO:0000256" key="5">
    <source>
        <dbReference type="ARBA" id="ARBA00019784"/>
    </source>
</evidence>
<dbReference type="GO" id="GO:0046854">
    <property type="term" value="P:phosphatidylinositol phosphate biosynthetic process"/>
    <property type="evidence" value="ECO:0007669"/>
    <property type="project" value="InterPro"/>
</dbReference>
<dbReference type="Gene3D" id="3.30.540.10">
    <property type="entry name" value="Fructose-1,6-Bisphosphatase, subunit A, domain 1"/>
    <property type="match status" value="1"/>
</dbReference>
<evidence type="ECO:0000313" key="12">
    <source>
        <dbReference type="Proteomes" id="UP000321567"/>
    </source>
</evidence>
<dbReference type="PROSITE" id="PS00630">
    <property type="entry name" value="IMP_2"/>
    <property type="match status" value="1"/>
</dbReference>
<dbReference type="InterPro" id="IPR022337">
    <property type="entry name" value="Inositol_monophosphatase_SuhB"/>
</dbReference>
<dbReference type="Pfam" id="PF00459">
    <property type="entry name" value="Inositol_P"/>
    <property type="match status" value="1"/>
</dbReference>
<feature type="binding site" evidence="9">
    <location>
        <position position="89"/>
    </location>
    <ligand>
        <name>Mg(2+)</name>
        <dbReference type="ChEBI" id="CHEBI:18420"/>
        <label>1</label>
        <note>catalytic</note>
    </ligand>
</feature>
<dbReference type="SUPFAM" id="SSF56655">
    <property type="entry name" value="Carbohydrate phosphatase"/>
    <property type="match status" value="1"/>
</dbReference>
<dbReference type="FunFam" id="3.30.540.10:FF:000003">
    <property type="entry name" value="Inositol-1-monophosphatase"/>
    <property type="match status" value="1"/>
</dbReference>
<evidence type="ECO:0000256" key="9">
    <source>
        <dbReference type="PIRSR" id="PIRSR600760-2"/>
    </source>
</evidence>
<keyword evidence="12" id="KW-1185">Reference proteome</keyword>
<comment type="similarity">
    <text evidence="3 10">Belongs to the inositol monophosphatase superfamily.</text>
</comment>
<dbReference type="EC" id="3.1.3.25" evidence="4 10"/>
<dbReference type="GO" id="GO:0046872">
    <property type="term" value="F:metal ion binding"/>
    <property type="evidence" value="ECO:0007669"/>
    <property type="project" value="UniProtKB-KW"/>
</dbReference>
<evidence type="ECO:0000256" key="7">
    <source>
        <dbReference type="ARBA" id="ARBA00022801"/>
    </source>
</evidence>
<dbReference type="PRINTS" id="PR00377">
    <property type="entry name" value="IMPHPHTASES"/>
</dbReference>